<gene>
    <name evidence="1" type="ORF">I4F81_012754</name>
</gene>
<dbReference type="Proteomes" id="UP000798662">
    <property type="component" value="Chromosome 3"/>
</dbReference>
<accession>A0ACC3CJD2</accession>
<organism evidence="1 2">
    <name type="scientific">Pyropia yezoensis</name>
    <name type="common">Susabi-nori</name>
    <name type="synonym">Porphyra yezoensis</name>
    <dbReference type="NCBI Taxonomy" id="2788"/>
    <lineage>
        <taxon>Eukaryota</taxon>
        <taxon>Rhodophyta</taxon>
        <taxon>Bangiophyceae</taxon>
        <taxon>Bangiales</taxon>
        <taxon>Bangiaceae</taxon>
        <taxon>Pyropia</taxon>
    </lineage>
</organism>
<protein>
    <submittedName>
        <fullName evidence="1">Uncharacterized protein</fullName>
    </submittedName>
</protein>
<comment type="caution">
    <text evidence="1">The sequence shown here is derived from an EMBL/GenBank/DDBJ whole genome shotgun (WGS) entry which is preliminary data.</text>
</comment>
<evidence type="ECO:0000313" key="2">
    <source>
        <dbReference type="Proteomes" id="UP000798662"/>
    </source>
</evidence>
<sequence>MGRGRRWSGYFCDGPSSRERTGARRLKWLRRPRTLPTFLPLALFLTLPSLPVRRRFALYCPPLIRVRTFPFPIMARACRILATAAAAAAAATLLVLAAHPTGGARARRCDFPSVYKGVRGVVSIEAEWQAPSVPAGRESPWSRSYRRVGSGRPTTRRPKANATFMVYKKDSRSGRTDRPPRSNAANPPVLTFPFTVDIAGYYRVLLRSAAEHPTEHNDAWVRLPDPHRDLYGFVRRRWSDDKTWRPLQLEGSRGYVKTYQNVGKNQPTFGTFTIDHKPSVMVTRWLTPGRKYKMQVAGRSTRWALDRVVLFKCARDDSESCVSDEGPGYLRAIGARTSWCRRSTRT</sequence>
<keyword evidence="2" id="KW-1185">Reference proteome</keyword>
<proteinExistence type="predicted"/>
<reference evidence="1" key="1">
    <citation type="submission" date="2019-11" db="EMBL/GenBank/DDBJ databases">
        <title>Nori genome reveals adaptations in red seaweeds to the harsh intertidal environment.</title>
        <authorList>
            <person name="Wang D."/>
            <person name="Mao Y."/>
        </authorList>
    </citation>
    <scope>NUCLEOTIDE SEQUENCE</scope>
    <source>
        <tissue evidence="1">Gametophyte</tissue>
    </source>
</reference>
<evidence type="ECO:0000313" key="1">
    <source>
        <dbReference type="EMBL" id="KAK1870292.1"/>
    </source>
</evidence>
<name>A0ACC3CJD2_PYRYE</name>
<dbReference type="EMBL" id="CM020620">
    <property type="protein sequence ID" value="KAK1870292.1"/>
    <property type="molecule type" value="Genomic_DNA"/>
</dbReference>